<keyword evidence="2" id="KW-1185">Reference proteome</keyword>
<dbReference type="EMBL" id="CAJPWZ010000114">
    <property type="protein sequence ID" value="CAG2186020.1"/>
    <property type="molecule type" value="Genomic_DNA"/>
</dbReference>
<name>A0A8S3PTF6_MYTED</name>
<comment type="caution">
    <text evidence="1">The sequence shown here is derived from an EMBL/GenBank/DDBJ whole genome shotgun (WGS) entry which is preliminary data.</text>
</comment>
<dbReference type="Proteomes" id="UP000683360">
    <property type="component" value="Unassembled WGS sequence"/>
</dbReference>
<gene>
    <name evidence="1" type="ORF">MEDL_1589</name>
</gene>
<evidence type="ECO:0000313" key="2">
    <source>
        <dbReference type="Proteomes" id="UP000683360"/>
    </source>
</evidence>
<dbReference type="OrthoDB" id="5959797at2759"/>
<accession>A0A8S3PTF6</accession>
<dbReference type="AlphaFoldDB" id="A0A8S3PTF6"/>
<protein>
    <submittedName>
        <fullName evidence="1">Uncharacterized protein</fullName>
    </submittedName>
</protein>
<proteinExistence type="predicted"/>
<sequence>MASERSLRPKRDIDWKKLHFGEALPIEKAQIKRATFAETFEVERLISRKISNNEISSFTGTQLFGEMGWLSHFGVDVGTSNTFTRYNTADISNISSDRLQVATLNSGKEFTEISDNKSRKNREFKSKAETALWFAESYGLVPQYIKLQSSIGEAFKVDFQPTDYNKSSFQDLPDEEKQKIKDLLFILEKFNVSESAYRELTLYCDGLPRKYLISQCRDDINHLYHYERTPGNIPGAYISLENEIIKYVKYQDTEETDKLQIKISGDGSRVSRISNFVVFSFSVITDGLTLSSKDQNVFALLIAKKIMIV</sequence>
<reference evidence="1" key="1">
    <citation type="submission" date="2021-03" db="EMBL/GenBank/DDBJ databases">
        <authorList>
            <person name="Bekaert M."/>
        </authorList>
    </citation>
    <scope>NUCLEOTIDE SEQUENCE</scope>
</reference>
<organism evidence="1 2">
    <name type="scientific">Mytilus edulis</name>
    <name type="common">Blue mussel</name>
    <dbReference type="NCBI Taxonomy" id="6550"/>
    <lineage>
        <taxon>Eukaryota</taxon>
        <taxon>Metazoa</taxon>
        <taxon>Spiralia</taxon>
        <taxon>Lophotrochozoa</taxon>
        <taxon>Mollusca</taxon>
        <taxon>Bivalvia</taxon>
        <taxon>Autobranchia</taxon>
        <taxon>Pteriomorphia</taxon>
        <taxon>Mytilida</taxon>
        <taxon>Mytiloidea</taxon>
        <taxon>Mytilidae</taxon>
        <taxon>Mytilinae</taxon>
        <taxon>Mytilus</taxon>
    </lineage>
</organism>
<evidence type="ECO:0000313" key="1">
    <source>
        <dbReference type="EMBL" id="CAG2186020.1"/>
    </source>
</evidence>